<comment type="caution">
    <text evidence="1">The sequence shown here is derived from an EMBL/GenBank/DDBJ whole genome shotgun (WGS) entry which is preliminary data.</text>
</comment>
<keyword evidence="2" id="KW-1185">Reference proteome</keyword>
<dbReference type="EMBL" id="LXFE01003784">
    <property type="protein sequence ID" value="OLL22171.1"/>
    <property type="molecule type" value="Genomic_DNA"/>
</dbReference>
<evidence type="ECO:0000313" key="1">
    <source>
        <dbReference type="EMBL" id="OLL22171.1"/>
    </source>
</evidence>
<dbReference type="AlphaFoldDB" id="A0A1U7LI19"/>
<dbReference type="Proteomes" id="UP000186594">
    <property type="component" value="Unassembled WGS sequence"/>
</dbReference>
<protein>
    <submittedName>
        <fullName evidence="1">Uncharacterized protein</fullName>
    </submittedName>
</protein>
<reference evidence="1 2" key="1">
    <citation type="submission" date="2016-04" db="EMBL/GenBank/DDBJ databases">
        <title>Evolutionary innovation and constraint leading to complex multicellularity in the Ascomycota.</title>
        <authorList>
            <person name="Cisse O."/>
            <person name="Nguyen A."/>
            <person name="Hewitt D.A."/>
            <person name="Jedd G."/>
            <person name="Stajich J.E."/>
        </authorList>
    </citation>
    <scope>NUCLEOTIDE SEQUENCE [LARGE SCALE GENOMIC DNA]</scope>
    <source>
        <strain evidence="1 2">DAH-3</strain>
    </source>
</reference>
<name>A0A1U7LI19_NEOID</name>
<sequence>MKRHLKVRPVLVVFWAVEKLSATIELLSFGYPGLLGLRGLVHSH</sequence>
<gene>
    <name evidence="1" type="ORF">NEOLI_005441</name>
</gene>
<accession>A0A1U7LI19</accession>
<organism evidence="1 2">
    <name type="scientific">Neolecta irregularis (strain DAH-3)</name>
    <dbReference type="NCBI Taxonomy" id="1198029"/>
    <lineage>
        <taxon>Eukaryota</taxon>
        <taxon>Fungi</taxon>
        <taxon>Dikarya</taxon>
        <taxon>Ascomycota</taxon>
        <taxon>Taphrinomycotina</taxon>
        <taxon>Neolectales</taxon>
        <taxon>Neolectaceae</taxon>
        <taxon>Neolecta</taxon>
    </lineage>
</organism>
<proteinExistence type="predicted"/>
<evidence type="ECO:0000313" key="2">
    <source>
        <dbReference type="Proteomes" id="UP000186594"/>
    </source>
</evidence>